<keyword evidence="1" id="KW-1133">Transmembrane helix</keyword>
<proteinExistence type="predicted"/>
<dbReference type="InterPro" id="IPR025178">
    <property type="entry name" value="Lnb_N"/>
</dbReference>
<reference evidence="3" key="1">
    <citation type="journal article" date="2014" name="Int. J. Syst. Evol. Microbiol.">
        <title>Complete genome sequence of Corynebacterium casei LMG S-19264T (=DSM 44701T), isolated from a smear-ripened cheese.</title>
        <authorList>
            <consortium name="US DOE Joint Genome Institute (JGI-PGF)"/>
            <person name="Walter F."/>
            <person name="Albersmeier A."/>
            <person name="Kalinowski J."/>
            <person name="Ruckert C."/>
        </authorList>
    </citation>
    <scope>NUCLEOTIDE SEQUENCE</scope>
    <source>
        <strain evidence="3">CCM 7897</strain>
    </source>
</reference>
<dbReference type="Proteomes" id="UP000606044">
    <property type="component" value="Unassembled WGS sequence"/>
</dbReference>
<feature type="transmembrane region" description="Helical" evidence="1">
    <location>
        <begin position="42"/>
        <end position="62"/>
    </location>
</feature>
<feature type="transmembrane region" description="Helical" evidence="1">
    <location>
        <begin position="12"/>
        <end position="36"/>
    </location>
</feature>
<reference evidence="3" key="2">
    <citation type="submission" date="2020-09" db="EMBL/GenBank/DDBJ databases">
        <authorList>
            <person name="Sun Q."/>
            <person name="Sedlacek I."/>
        </authorList>
    </citation>
    <scope>NUCLEOTIDE SEQUENCE</scope>
    <source>
        <strain evidence="3">CCM 7897</strain>
    </source>
</reference>
<name>A0A917C907_9HYPH</name>
<accession>A0A917C907</accession>
<sequence>MPVSDAIPRRPRLWSFLPLALLVVLAAAWTLTAVSFQVPGGWRWPVTALVGMAACGILYISWYRRLRGWLALFLGLVLVTVWWSSIQPSAERDWAPDVARIATAQIDGNRVTVHDVRNFDWRSETDFTPRWETRTYDLNGLQGVDLVTSVWANPAIAHTLVSFAFADGQHLVFSVEIRRERTEVFSEIGGFFKEFELAMIAADENDIVRLRTDARGETVSLFPLNVTPEQARKLFLSYLARTNALVDKPEFYQTITSNCTTVIFRLARLVAPGLPMDWRILLSGYVPDYLHDHGALRTSLSLDETKRAAVIHRKPGDASPAGTFSADIRAASPLYGAGVR</sequence>
<feature type="domain" description="Lnb N-terminal periplasmic" evidence="2">
    <location>
        <begin position="128"/>
        <end position="284"/>
    </location>
</feature>
<keyword evidence="4" id="KW-1185">Reference proteome</keyword>
<evidence type="ECO:0000256" key="1">
    <source>
        <dbReference type="SAM" id="Phobius"/>
    </source>
</evidence>
<comment type="caution">
    <text evidence="3">The sequence shown here is derived from an EMBL/GenBank/DDBJ whole genome shotgun (WGS) entry which is preliminary data.</text>
</comment>
<evidence type="ECO:0000313" key="4">
    <source>
        <dbReference type="Proteomes" id="UP000606044"/>
    </source>
</evidence>
<evidence type="ECO:0000313" key="3">
    <source>
        <dbReference type="EMBL" id="GGF78193.1"/>
    </source>
</evidence>
<dbReference type="Pfam" id="PF13387">
    <property type="entry name" value="Lnb_N"/>
    <property type="match status" value="1"/>
</dbReference>
<dbReference type="AlphaFoldDB" id="A0A917C907"/>
<evidence type="ECO:0000259" key="2">
    <source>
        <dbReference type="Pfam" id="PF13387"/>
    </source>
</evidence>
<feature type="transmembrane region" description="Helical" evidence="1">
    <location>
        <begin position="69"/>
        <end position="86"/>
    </location>
</feature>
<gene>
    <name evidence="3" type="ORF">GCM10007301_42740</name>
</gene>
<keyword evidence="1" id="KW-0472">Membrane</keyword>
<keyword evidence="1" id="KW-0812">Transmembrane</keyword>
<organism evidence="3 4">
    <name type="scientific">Azorhizobium oxalatiphilum</name>
    <dbReference type="NCBI Taxonomy" id="980631"/>
    <lineage>
        <taxon>Bacteria</taxon>
        <taxon>Pseudomonadati</taxon>
        <taxon>Pseudomonadota</taxon>
        <taxon>Alphaproteobacteria</taxon>
        <taxon>Hyphomicrobiales</taxon>
        <taxon>Xanthobacteraceae</taxon>
        <taxon>Azorhizobium</taxon>
    </lineage>
</organism>
<protein>
    <submittedName>
        <fullName evidence="3">Membrane protein</fullName>
    </submittedName>
</protein>
<dbReference type="EMBL" id="BMCT01000007">
    <property type="protein sequence ID" value="GGF78193.1"/>
    <property type="molecule type" value="Genomic_DNA"/>
</dbReference>